<organism evidence="2">
    <name type="scientific">marine sediment metagenome</name>
    <dbReference type="NCBI Taxonomy" id="412755"/>
    <lineage>
        <taxon>unclassified sequences</taxon>
        <taxon>metagenomes</taxon>
        <taxon>ecological metagenomes</taxon>
    </lineage>
</organism>
<gene>
    <name evidence="2" type="ORF">S01H1_11744</name>
</gene>
<dbReference type="AlphaFoldDB" id="X0SL60"/>
<dbReference type="PANTHER" id="PTHR37694">
    <property type="entry name" value="SLR8022 PROTEIN"/>
    <property type="match status" value="1"/>
</dbReference>
<protein>
    <recommendedName>
        <fullName evidence="1">Cupin type-2 domain-containing protein</fullName>
    </recommendedName>
</protein>
<name>X0SL60_9ZZZZ</name>
<dbReference type="PANTHER" id="PTHR37694:SF1">
    <property type="entry name" value="SLR8022 PROTEIN"/>
    <property type="match status" value="1"/>
</dbReference>
<feature type="domain" description="Cupin type-2" evidence="1">
    <location>
        <begin position="38"/>
        <end position="104"/>
    </location>
</feature>
<sequence length="117" mass="13642">MYITNIKNTKELKTPHNKSIRWLLPKKIGVPNFEMRYFEVKKESVPSEEKHPWEHEIFVIRGEGIIKSGRIEKKVKPGNAIFIPPNELHQFSNIKEEPFGFICIIPNGCEDNIKGKK</sequence>
<dbReference type="Gene3D" id="2.60.120.10">
    <property type="entry name" value="Jelly Rolls"/>
    <property type="match status" value="1"/>
</dbReference>
<dbReference type="Pfam" id="PF07883">
    <property type="entry name" value="Cupin_2"/>
    <property type="match status" value="1"/>
</dbReference>
<comment type="caution">
    <text evidence="2">The sequence shown here is derived from an EMBL/GenBank/DDBJ whole genome shotgun (WGS) entry which is preliminary data.</text>
</comment>
<reference evidence="2" key="1">
    <citation type="journal article" date="2014" name="Front. Microbiol.">
        <title>High frequency of phylogenetically diverse reductive dehalogenase-homologous genes in deep subseafloor sedimentary metagenomes.</title>
        <authorList>
            <person name="Kawai M."/>
            <person name="Futagami T."/>
            <person name="Toyoda A."/>
            <person name="Takaki Y."/>
            <person name="Nishi S."/>
            <person name="Hori S."/>
            <person name="Arai W."/>
            <person name="Tsubouchi T."/>
            <person name="Morono Y."/>
            <person name="Uchiyama I."/>
            <person name="Ito T."/>
            <person name="Fujiyama A."/>
            <person name="Inagaki F."/>
            <person name="Takami H."/>
        </authorList>
    </citation>
    <scope>NUCLEOTIDE SEQUENCE</scope>
    <source>
        <strain evidence="2">Expedition CK06-06</strain>
    </source>
</reference>
<evidence type="ECO:0000313" key="2">
    <source>
        <dbReference type="EMBL" id="GAF81823.1"/>
    </source>
</evidence>
<proteinExistence type="predicted"/>
<dbReference type="InterPro" id="IPR011051">
    <property type="entry name" value="RmlC_Cupin_sf"/>
</dbReference>
<dbReference type="CDD" id="cd02222">
    <property type="entry name" value="cupin_TM1459-like"/>
    <property type="match status" value="1"/>
</dbReference>
<evidence type="ECO:0000259" key="1">
    <source>
        <dbReference type="Pfam" id="PF07883"/>
    </source>
</evidence>
<dbReference type="InterPro" id="IPR014710">
    <property type="entry name" value="RmlC-like_jellyroll"/>
</dbReference>
<dbReference type="InterPro" id="IPR013096">
    <property type="entry name" value="Cupin_2"/>
</dbReference>
<dbReference type="SUPFAM" id="SSF51182">
    <property type="entry name" value="RmlC-like cupins"/>
    <property type="match status" value="1"/>
</dbReference>
<accession>X0SL60</accession>
<dbReference type="EMBL" id="BARS01005999">
    <property type="protein sequence ID" value="GAF81823.1"/>
    <property type="molecule type" value="Genomic_DNA"/>
</dbReference>